<keyword evidence="5 8" id="KW-0456">Lyase</keyword>
<accession>A0A4Z1E9G3</accession>
<dbReference type="Proteomes" id="UP000297777">
    <property type="component" value="Unassembled WGS sequence"/>
</dbReference>
<evidence type="ECO:0000256" key="6">
    <source>
        <dbReference type="ARBA" id="ARBA00048868"/>
    </source>
</evidence>
<dbReference type="Pfam" id="PF00282">
    <property type="entry name" value="Pyridoxal_deC"/>
    <property type="match status" value="1"/>
</dbReference>
<comment type="similarity">
    <text evidence="2 8">Belongs to the group II decarboxylase family.</text>
</comment>
<proteinExistence type="inferred from homology"/>
<gene>
    <name evidence="9" type="ORF">BTUL_0303g00010</name>
</gene>
<evidence type="ECO:0000256" key="2">
    <source>
        <dbReference type="ARBA" id="ARBA00009533"/>
    </source>
</evidence>
<dbReference type="SUPFAM" id="SSF53383">
    <property type="entry name" value="PLP-dependent transferases"/>
    <property type="match status" value="1"/>
</dbReference>
<dbReference type="GO" id="GO:0006538">
    <property type="term" value="P:L-glutamate catabolic process"/>
    <property type="evidence" value="ECO:0007669"/>
    <property type="project" value="TreeGrafter"/>
</dbReference>
<dbReference type="GO" id="GO:0030170">
    <property type="term" value="F:pyridoxal phosphate binding"/>
    <property type="evidence" value="ECO:0007669"/>
    <property type="project" value="InterPro"/>
</dbReference>
<dbReference type="GO" id="GO:0005829">
    <property type="term" value="C:cytosol"/>
    <property type="evidence" value="ECO:0007669"/>
    <property type="project" value="TreeGrafter"/>
</dbReference>
<evidence type="ECO:0000313" key="9">
    <source>
        <dbReference type="EMBL" id="TGO07248.1"/>
    </source>
</evidence>
<dbReference type="InterPro" id="IPR010107">
    <property type="entry name" value="Glutamate_decarboxylase"/>
</dbReference>
<dbReference type="InterPro" id="IPR015424">
    <property type="entry name" value="PyrdxlP-dep_Trfase"/>
</dbReference>
<dbReference type="PANTHER" id="PTHR43321">
    <property type="entry name" value="GLUTAMATE DECARBOXYLASE"/>
    <property type="match status" value="1"/>
</dbReference>
<name>A0A4Z1E9G3_9HELO</name>
<dbReference type="PANTHER" id="PTHR43321:SF3">
    <property type="entry name" value="GLUTAMATE DECARBOXYLASE"/>
    <property type="match status" value="1"/>
</dbReference>
<reference evidence="9 10" key="1">
    <citation type="submission" date="2017-12" db="EMBL/GenBank/DDBJ databases">
        <title>Comparative genomics of Botrytis spp.</title>
        <authorList>
            <person name="Valero-Jimenez C.A."/>
            <person name="Tapia P."/>
            <person name="Veloso J."/>
            <person name="Silva-Moreno E."/>
            <person name="Staats M."/>
            <person name="Valdes J.H."/>
            <person name="Van Kan J.A.L."/>
        </authorList>
    </citation>
    <scope>NUCLEOTIDE SEQUENCE [LARGE SCALE GENOMIC DNA]</scope>
    <source>
        <strain evidence="9 10">Bt9001</strain>
    </source>
</reference>
<keyword evidence="10" id="KW-1185">Reference proteome</keyword>
<evidence type="ECO:0000256" key="3">
    <source>
        <dbReference type="ARBA" id="ARBA00012421"/>
    </source>
</evidence>
<dbReference type="GO" id="GO:0004351">
    <property type="term" value="F:glutamate decarboxylase activity"/>
    <property type="evidence" value="ECO:0007669"/>
    <property type="project" value="UniProtKB-EC"/>
</dbReference>
<evidence type="ECO:0000256" key="7">
    <source>
        <dbReference type="PIRSR" id="PIRSR602129-50"/>
    </source>
</evidence>
<dbReference type="EMBL" id="PQXH01000301">
    <property type="protein sequence ID" value="TGO07248.1"/>
    <property type="molecule type" value="Genomic_DNA"/>
</dbReference>
<dbReference type="Gene3D" id="3.90.1150.160">
    <property type="match status" value="1"/>
</dbReference>
<comment type="catalytic activity">
    <reaction evidence="6">
        <text>L-glutamate + H(+) = 4-aminobutanoate + CO2</text>
        <dbReference type="Rhea" id="RHEA:17785"/>
        <dbReference type="ChEBI" id="CHEBI:15378"/>
        <dbReference type="ChEBI" id="CHEBI:16526"/>
        <dbReference type="ChEBI" id="CHEBI:29985"/>
        <dbReference type="ChEBI" id="CHEBI:59888"/>
        <dbReference type="EC" id="4.1.1.15"/>
    </reaction>
</comment>
<comment type="caution">
    <text evidence="9">The sequence shown here is derived from an EMBL/GenBank/DDBJ whole genome shotgun (WGS) entry which is preliminary data.</text>
</comment>
<comment type="cofactor">
    <cofactor evidence="1 7 8">
        <name>pyridoxal 5'-phosphate</name>
        <dbReference type="ChEBI" id="CHEBI:597326"/>
    </cofactor>
</comment>
<dbReference type="EC" id="4.1.1.15" evidence="3"/>
<dbReference type="OrthoDB" id="5152799at2759"/>
<protein>
    <recommendedName>
        <fullName evidence="3">glutamate decarboxylase</fullName>
        <ecNumber evidence="3">4.1.1.15</ecNumber>
    </recommendedName>
</protein>
<dbReference type="Gene3D" id="3.40.640.10">
    <property type="entry name" value="Type I PLP-dependent aspartate aminotransferase-like (Major domain)"/>
    <property type="match status" value="1"/>
</dbReference>
<dbReference type="InterPro" id="IPR015421">
    <property type="entry name" value="PyrdxlP-dep_Trfase_major"/>
</dbReference>
<evidence type="ECO:0000256" key="8">
    <source>
        <dbReference type="RuleBase" id="RU000382"/>
    </source>
</evidence>
<evidence type="ECO:0000256" key="5">
    <source>
        <dbReference type="ARBA" id="ARBA00023239"/>
    </source>
</evidence>
<evidence type="ECO:0000256" key="4">
    <source>
        <dbReference type="ARBA" id="ARBA00022898"/>
    </source>
</evidence>
<evidence type="ECO:0000313" key="10">
    <source>
        <dbReference type="Proteomes" id="UP000297777"/>
    </source>
</evidence>
<evidence type="ECO:0000256" key="1">
    <source>
        <dbReference type="ARBA" id="ARBA00001933"/>
    </source>
</evidence>
<keyword evidence="4 7" id="KW-0663">Pyridoxal phosphate</keyword>
<sequence length="451" mass="49758">MAPPAMPTTHLNQHVSDPTVMRDRVLGHISNDIIPERNLGSFVSTSIEGPAQQLMLENYCKNLACANEYPSIKDLEKRCVNMIANLWGSPESVDHIGAATTGSSECLFLAILALKRNWQSRNSHLFSSRRMNLIVGSHAHVAVHKAAENLDIEVKILHVSDASEYKFDSTQLEPALDEGTIGVVLILGNTYTGGFDPILEVASILDDYEDRTGVDIPIHVDAASGGFVAPFSGVSPSTWGFPIPRVKSINASGHKFGMVSATIGWIIWRDLQDLPDRMKHSSAYLLGTSETFTMSYSQSSVGVVLQYYYLARLGQEGFKHYIQASFKQAQLFSNLLEKTGCFRCVNNTHFASPATMTGCECAVEQGIPLVAFYFNDWAKKHMPLLDEETLSRQLFQRGFSVPSCRLPMDGQCKSLMRVVVRPTTTGEILDALLKEILNILSSHNWVGSLKA</sequence>
<feature type="modified residue" description="N6-(pyridoxal phosphate)lysine" evidence="7">
    <location>
        <position position="255"/>
    </location>
</feature>
<dbReference type="InterPro" id="IPR002129">
    <property type="entry name" value="PyrdxlP-dep_de-COase"/>
</dbReference>
<organism evidence="9 10">
    <name type="scientific">Botrytis tulipae</name>
    <dbReference type="NCBI Taxonomy" id="87230"/>
    <lineage>
        <taxon>Eukaryota</taxon>
        <taxon>Fungi</taxon>
        <taxon>Dikarya</taxon>
        <taxon>Ascomycota</taxon>
        <taxon>Pezizomycotina</taxon>
        <taxon>Leotiomycetes</taxon>
        <taxon>Helotiales</taxon>
        <taxon>Sclerotiniaceae</taxon>
        <taxon>Botrytis</taxon>
    </lineage>
</organism>
<dbReference type="AlphaFoldDB" id="A0A4Z1E9G3"/>